<evidence type="ECO:0000313" key="6">
    <source>
        <dbReference type="Proteomes" id="UP001431019"/>
    </source>
</evidence>
<feature type="domain" description="4'-phosphopantetheinyl transferase" evidence="3">
    <location>
        <begin position="150"/>
        <end position="225"/>
    </location>
</feature>
<dbReference type="InterPro" id="IPR037143">
    <property type="entry name" value="4-PPantetheinyl_Trfase_dom_sf"/>
</dbReference>
<dbReference type="Proteomes" id="UP001431019">
    <property type="component" value="Unassembled WGS sequence"/>
</dbReference>
<evidence type="ECO:0000256" key="2">
    <source>
        <dbReference type="ARBA" id="ARBA00022679"/>
    </source>
</evidence>
<comment type="similarity">
    <text evidence="1">Belongs to the P-Pant transferase superfamily. Gsp/Sfp/HetI/AcpT family.</text>
</comment>
<dbReference type="PANTHER" id="PTHR12215:SF10">
    <property type="entry name" value="L-AMINOADIPATE-SEMIALDEHYDE DEHYDROGENASE-PHOSPHOPANTETHEINYL TRANSFERASE"/>
    <property type="match status" value="1"/>
</dbReference>
<organism evidence="5 6">
    <name type="scientific">Paraburkholderia sejongensis</name>
    <dbReference type="NCBI Taxonomy" id="2886946"/>
    <lineage>
        <taxon>Bacteria</taxon>
        <taxon>Pseudomonadati</taxon>
        <taxon>Pseudomonadota</taxon>
        <taxon>Betaproteobacteria</taxon>
        <taxon>Burkholderiales</taxon>
        <taxon>Burkholderiaceae</taxon>
        <taxon>Paraburkholderia</taxon>
    </lineage>
</organism>
<evidence type="ECO:0000259" key="3">
    <source>
        <dbReference type="Pfam" id="PF01648"/>
    </source>
</evidence>
<dbReference type="EMBL" id="JAJITD010000016">
    <property type="protein sequence ID" value="MCC8396162.1"/>
    <property type="molecule type" value="Genomic_DNA"/>
</dbReference>
<dbReference type="RefSeq" id="WP_230512510.1">
    <property type="nucleotide sequence ID" value="NZ_JAJITD010000016.1"/>
</dbReference>
<protein>
    <submittedName>
        <fullName evidence="5">4'-phosphopantetheinyl transferase superfamily protein</fullName>
    </submittedName>
</protein>
<evidence type="ECO:0000256" key="1">
    <source>
        <dbReference type="ARBA" id="ARBA00010990"/>
    </source>
</evidence>
<sequence>MVRPPVNHYPHRMNSTLAAAAPDFDFQPLAIPRAAAAGVEVFCVTFDFTAMLDHHAFAVLSDTERAKAARYLRHEDAVRHAATRVALRELLAERTGIAPAVLRFEQDAAGRPRLAGSADPAHQAAHAWPDFNVSHSGQHALIALAARRKVGVDIEVARRDKNWQALTPAVFAPRDEAAVAALPDERRVAAFYDIWTAKEALLKALGVGIGEGMTWFSVLHDDDDGDAREPRVALDDPRARSGAALLQLDAVWLQVPAGYAGCVAWSRATETPRA</sequence>
<reference evidence="5 6" key="1">
    <citation type="submission" date="2021-11" db="EMBL/GenBank/DDBJ databases">
        <authorList>
            <person name="Oh E.-T."/>
            <person name="Kim S.-B."/>
        </authorList>
    </citation>
    <scope>NUCLEOTIDE SEQUENCE [LARGE SCALE GENOMIC DNA]</scope>
    <source>
        <strain evidence="5 6">MMS20-SJTR3</strain>
    </source>
</reference>
<dbReference type="Pfam" id="PF22624">
    <property type="entry name" value="AASDHPPT_N"/>
    <property type="match status" value="1"/>
</dbReference>
<dbReference type="InterPro" id="IPR050559">
    <property type="entry name" value="P-Pant_transferase_sf"/>
</dbReference>
<keyword evidence="2 5" id="KW-0808">Transferase</keyword>
<dbReference type="PANTHER" id="PTHR12215">
    <property type="entry name" value="PHOSPHOPANTETHEINE TRANSFERASE"/>
    <property type="match status" value="1"/>
</dbReference>
<dbReference type="InterPro" id="IPR055066">
    <property type="entry name" value="AASDHPPT_N"/>
</dbReference>
<evidence type="ECO:0000313" key="5">
    <source>
        <dbReference type="EMBL" id="MCC8396162.1"/>
    </source>
</evidence>
<feature type="domain" description="4'-phosphopantetheinyl transferase N-terminal" evidence="4">
    <location>
        <begin position="55"/>
        <end position="143"/>
    </location>
</feature>
<accession>A0ABS8K1Y6</accession>
<gene>
    <name evidence="5" type="ORF">LJ656_26595</name>
</gene>
<keyword evidence="6" id="KW-1185">Reference proteome</keyword>
<dbReference type="GO" id="GO:0016740">
    <property type="term" value="F:transferase activity"/>
    <property type="evidence" value="ECO:0007669"/>
    <property type="project" value="UniProtKB-KW"/>
</dbReference>
<dbReference type="InterPro" id="IPR008278">
    <property type="entry name" value="4-PPantetheinyl_Trfase_dom"/>
</dbReference>
<dbReference type="Pfam" id="PF01648">
    <property type="entry name" value="ACPS"/>
    <property type="match status" value="1"/>
</dbReference>
<dbReference type="Gene3D" id="3.90.470.20">
    <property type="entry name" value="4'-phosphopantetheinyl transferase domain"/>
    <property type="match status" value="1"/>
</dbReference>
<proteinExistence type="inferred from homology"/>
<evidence type="ECO:0000259" key="4">
    <source>
        <dbReference type="Pfam" id="PF22624"/>
    </source>
</evidence>
<dbReference type="SUPFAM" id="SSF56214">
    <property type="entry name" value="4'-phosphopantetheinyl transferase"/>
    <property type="match status" value="2"/>
</dbReference>
<comment type="caution">
    <text evidence="5">The sequence shown here is derived from an EMBL/GenBank/DDBJ whole genome shotgun (WGS) entry which is preliminary data.</text>
</comment>
<name>A0ABS8K1Y6_9BURK</name>